<protein>
    <recommendedName>
        <fullName evidence="4">HTH luxR-type domain-containing protein</fullName>
    </recommendedName>
</protein>
<dbReference type="PROSITE" id="PS50043">
    <property type="entry name" value="HTH_LUXR_2"/>
    <property type="match status" value="1"/>
</dbReference>
<evidence type="ECO:0000256" key="1">
    <source>
        <dbReference type="ARBA" id="ARBA00023015"/>
    </source>
</evidence>
<dbReference type="Gene3D" id="1.10.10.10">
    <property type="entry name" value="Winged helix-like DNA-binding domain superfamily/Winged helix DNA-binding domain"/>
    <property type="match status" value="1"/>
</dbReference>
<dbReference type="InterPro" id="IPR016032">
    <property type="entry name" value="Sig_transdc_resp-reg_C-effctor"/>
</dbReference>
<keyword evidence="2" id="KW-0238">DNA-binding</keyword>
<organism evidence="5 6">
    <name type="scientific">Acrocarpospora corrugata</name>
    <dbReference type="NCBI Taxonomy" id="35763"/>
    <lineage>
        <taxon>Bacteria</taxon>
        <taxon>Bacillati</taxon>
        <taxon>Actinomycetota</taxon>
        <taxon>Actinomycetes</taxon>
        <taxon>Streptosporangiales</taxon>
        <taxon>Streptosporangiaceae</taxon>
        <taxon>Acrocarpospora</taxon>
    </lineage>
</organism>
<dbReference type="GO" id="GO:0006355">
    <property type="term" value="P:regulation of DNA-templated transcription"/>
    <property type="evidence" value="ECO:0007669"/>
    <property type="project" value="InterPro"/>
</dbReference>
<proteinExistence type="predicted"/>
<evidence type="ECO:0000313" key="5">
    <source>
        <dbReference type="EMBL" id="GES04603.1"/>
    </source>
</evidence>
<evidence type="ECO:0000259" key="4">
    <source>
        <dbReference type="PROSITE" id="PS50043"/>
    </source>
</evidence>
<comment type="caution">
    <text evidence="5">The sequence shown here is derived from an EMBL/GenBank/DDBJ whole genome shotgun (WGS) entry which is preliminary data.</text>
</comment>
<dbReference type="RefSeq" id="WP_170317188.1">
    <property type="nucleotide sequence ID" value="NZ_BAAABN010000076.1"/>
</dbReference>
<dbReference type="PRINTS" id="PR00038">
    <property type="entry name" value="HTHLUXR"/>
</dbReference>
<dbReference type="EMBL" id="BLAD01000084">
    <property type="protein sequence ID" value="GES04603.1"/>
    <property type="molecule type" value="Genomic_DNA"/>
</dbReference>
<dbReference type="CDD" id="cd06170">
    <property type="entry name" value="LuxR_C_like"/>
    <property type="match status" value="1"/>
</dbReference>
<keyword evidence="6" id="KW-1185">Reference proteome</keyword>
<gene>
    <name evidence="5" type="ORF">Acor_66710</name>
</gene>
<evidence type="ECO:0000313" key="6">
    <source>
        <dbReference type="Proteomes" id="UP000334990"/>
    </source>
</evidence>
<feature type="domain" description="HTH luxR-type" evidence="4">
    <location>
        <begin position="190"/>
        <end position="255"/>
    </location>
</feature>
<dbReference type="InterPro" id="IPR036388">
    <property type="entry name" value="WH-like_DNA-bd_sf"/>
</dbReference>
<dbReference type="SUPFAM" id="SSF46894">
    <property type="entry name" value="C-terminal effector domain of the bipartite response regulators"/>
    <property type="match status" value="1"/>
</dbReference>
<dbReference type="PANTHER" id="PTHR44688">
    <property type="entry name" value="DNA-BINDING TRANSCRIPTIONAL ACTIVATOR DEVR_DOSR"/>
    <property type="match status" value="1"/>
</dbReference>
<dbReference type="Proteomes" id="UP000334990">
    <property type="component" value="Unassembled WGS sequence"/>
</dbReference>
<evidence type="ECO:0000256" key="3">
    <source>
        <dbReference type="ARBA" id="ARBA00023163"/>
    </source>
</evidence>
<dbReference type="AlphaFoldDB" id="A0A5M3WBR5"/>
<dbReference type="SMART" id="SM00421">
    <property type="entry name" value="HTH_LUXR"/>
    <property type="match status" value="1"/>
</dbReference>
<dbReference type="Pfam" id="PF00196">
    <property type="entry name" value="GerE"/>
    <property type="match status" value="1"/>
</dbReference>
<dbReference type="PANTHER" id="PTHR44688:SF16">
    <property type="entry name" value="DNA-BINDING TRANSCRIPTIONAL ACTIVATOR DEVR_DOSR"/>
    <property type="match status" value="1"/>
</dbReference>
<accession>A0A5M3WBR5</accession>
<sequence>MSQPSTRDYDRMIGLAAALIQAREPGDAWQLIGQELLDSLFRADVFTRVKVDYSRFDGEMLDIEPGLAAHQVPPGSPVHRTIITEHPLSVHYGVTESLTPMRGSDLMPNRSWRRTEAYAKMRELFGTTHALGVPLQAKPFRGLSIQLANRDFAERDLSVARRLQPLLIAVDRHLRYLDRWRESGSRSADAVVTDLKITPRELVVLTAMADGHSAYGIARRLNISIRTVEKHQEKLYRKLGAADRLSAVLRAQRLGILRAPGVRRE</sequence>
<keyword evidence="3" id="KW-0804">Transcription</keyword>
<reference evidence="5 6" key="1">
    <citation type="submission" date="2019-10" db="EMBL/GenBank/DDBJ databases">
        <title>Whole genome shotgun sequence of Acrocarpospora corrugata NBRC 13972.</title>
        <authorList>
            <person name="Ichikawa N."/>
            <person name="Kimura A."/>
            <person name="Kitahashi Y."/>
            <person name="Komaki H."/>
            <person name="Oguchi A."/>
        </authorList>
    </citation>
    <scope>NUCLEOTIDE SEQUENCE [LARGE SCALE GENOMIC DNA]</scope>
    <source>
        <strain evidence="5 6">NBRC 13972</strain>
    </source>
</reference>
<evidence type="ECO:0000256" key="2">
    <source>
        <dbReference type="ARBA" id="ARBA00023125"/>
    </source>
</evidence>
<name>A0A5M3WBR5_9ACTN</name>
<dbReference type="GO" id="GO:0003677">
    <property type="term" value="F:DNA binding"/>
    <property type="evidence" value="ECO:0007669"/>
    <property type="project" value="UniProtKB-KW"/>
</dbReference>
<dbReference type="InterPro" id="IPR000792">
    <property type="entry name" value="Tscrpt_reg_LuxR_C"/>
</dbReference>
<keyword evidence="1" id="KW-0805">Transcription regulation</keyword>